<keyword evidence="1" id="KW-0472">Membrane</keyword>
<dbReference type="Proteomes" id="UP000267536">
    <property type="component" value="Unassembled WGS sequence"/>
</dbReference>
<evidence type="ECO:0000313" key="2">
    <source>
        <dbReference type="EMBL" id="RPA58615.1"/>
    </source>
</evidence>
<feature type="transmembrane region" description="Helical" evidence="1">
    <location>
        <begin position="41"/>
        <end position="62"/>
    </location>
</feature>
<feature type="transmembrane region" description="Helical" evidence="1">
    <location>
        <begin position="12"/>
        <end position="29"/>
    </location>
</feature>
<dbReference type="AlphaFoldDB" id="A0A3N4G8G8"/>
<sequence>MTLSDLDPGDYAIFAWTILQIGLTVLYGLRSRWRASTPGQILFTSFGCTSIALTQVSVTLLTDSSYYGRDVVRPIAYTLGIFGTLVMIKLLLQMQRRDRR</sequence>
<dbReference type="InterPro" id="IPR056964">
    <property type="entry name" value="Phage_holin"/>
</dbReference>
<dbReference type="OrthoDB" id="4630279at2"/>
<feature type="transmembrane region" description="Helical" evidence="1">
    <location>
        <begin position="74"/>
        <end position="92"/>
    </location>
</feature>
<dbReference type="Pfam" id="PF23778">
    <property type="entry name" value="Phage_holin_2"/>
    <property type="match status" value="1"/>
</dbReference>
<organism evidence="2 3">
    <name type="scientific">Gordonia oryzae</name>
    <dbReference type="NCBI Taxonomy" id="2487349"/>
    <lineage>
        <taxon>Bacteria</taxon>
        <taxon>Bacillati</taxon>
        <taxon>Actinomycetota</taxon>
        <taxon>Actinomycetes</taxon>
        <taxon>Mycobacteriales</taxon>
        <taxon>Gordoniaceae</taxon>
        <taxon>Gordonia</taxon>
    </lineage>
</organism>
<dbReference type="RefSeq" id="WP_123931698.1">
    <property type="nucleotide sequence ID" value="NZ_JBPSDP010000011.1"/>
</dbReference>
<evidence type="ECO:0008006" key="4">
    <source>
        <dbReference type="Google" id="ProtNLM"/>
    </source>
</evidence>
<evidence type="ECO:0000313" key="3">
    <source>
        <dbReference type="Proteomes" id="UP000267536"/>
    </source>
</evidence>
<accession>A0A3N4G8G8</accession>
<dbReference type="EMBL" id="RKMH01000011">
    <property type="protein sequence ID" value="RPA58615.1"/>
    <property type="molecule type" value="Genomic_DNA"/>
</dbReference>
<gene>
    <name evidence="2" type="ORF">EF294_15780</name>
</gene>
<protein>
    <recommendedName>
        <fullName evidence="4">Holin</fullName>
    </recommendedName>
</protein>
<name>A0A3N4G8G8_9ACTN</name>
<keyword evidence="1" id="KW-1133">Transmembrane helix</keyword>
<keyword evidence="3" id="KW-1185">Reference proteome</keyword>
<evidence type="ECO:0000256" key="1">
    <source>
        <dbReference type="SAM" id="Phobius"/>
    </source>
</evidence>
<reference evidence="2 3" key="1">
    <citation type="submission" date="2018-11" db="EMBL/GenBank/DDBJ databases">
        <title>Draft genome sequence of Gordonia sp. RS15-1S isolated from rice stems.</title>
        <authorList>
            <person name="Muangham S."/>
        </authorList>
    </citation>
    <scope>NUCLEOTIDE SEQUENCE [LARGE SCALE GENOMIC DNA]</scope>
    <source>
        <strain evidence="2 3">RS15-1S</strain>
    </source>
</reference>
<comment type="caution">
    <text evidence="2">The sequence shown here is derived from an EMBL/GenBank/DDBJ whole genome shotgun (WGS) entry which is preliminary data.</text>
</comment>
<keyword evidence="1" id="KW-0812">Transmembrane</keyword>
<proteinExistence type="predicted"/>